<reference evidence="1 2" key="1">
    <citation type="journal article" date="2019" name="bioRxiv">
        <title>Bacteria contribute to plant secondary compound degradation in a generalist herbivore system.</title>
        <authorList>
            <person name="Francoeur C.B."/>
            <person name="Khadempour L."/>
            <person name="Moreira-Soto R.D."/>
            <person name="Gotting K."/>
            <person name="Book A.J."/>
            <person name="Pinto-Tomas A.A."/>
            <person name="Keefover-Ring K."/>
            <person name="Currie C.R."/>
        </authorList>
    </citation>
    <scope>NUCLEOTIDE SEQUENCE [LARGE SCALE GENOMIC DNA]</scope>
    <source>
        <strain evidence="1">Acro-835</strain>
    </source>
</reference>
<dbReference type="EMBL" id="VWXF01000001">
    <property type="protein sequence ID" value="NIF20547.1"/>
    <property type="molecule type" value="Genomic_DNA"/>
</dbReference>
<dbReference type="RefSeq" id="WP_167012497.1">
    <property type="nucleotide sequence ID" value="NZ_VWXF01000001.1"/>
</dbReference>
<evidence type="ECO:0008006" key="3">
    <source>
        <dbReference type="Google" id="ProtNLM"/>
    </source>
</evidence>
<comment type="caution">
    <text evidence="1">The sequence shown here is derived from an EMBL/GenBank/DDBJ whole genome shotgun (WGS) entry which is preliminary data.</text>
</comment>
<protein>
    <recommendedName>
        <fullName evidence="3">Insecticidal toxin complex protein</fullName>
    </recommendedName>
</protein>
<evidence type="ECO:0000313" key="1">
    <source>
        <dbReference type="EMBL" id="NIF20547.1"/>
    </source>
</evidence>
<accession>A0ABX0R620</accession>
<sequence>MSDNYIPPSLVEAEKENIHFNTLMRDAREVVEQLAGKTWTDTALHDPGITLLEALAWNISDISYRCLLPLQDLLTLENAPVGSGLFPPNFVPEEMLTTSPVTAEDYRRGILDLYHQGTPAGFYFADATITRDPRVAADGETNGRFHYYYDAVNRNFVFKKPVKEKPEDPVLPGPPRMELFGSYQVVAQISQLPRLNLNDDAYKQKLTNYLEQHRNLGEVFRSVSVLSAKEEVITLSAKIEADELLEDVDACYANLYLALQNVLAARLERQEKVDLARGEYHGPKAAYGWITKLPPGQLGGKKVISLSHFNTALTAVEGVKAVRELAFDGVAEKEKFFRTLTDKLPVLWGASRDLDKQVALMLEKVLIYRNGVQIAGKASNIVSLIALRFASPRSQVSPPYPLGRYRHLRRYYPASLVVPPLYQLQQVDPTPEVRQLHHFLLGFEQHLASNLQQLENLTRLLNLSTDHLSMMEAYGAQWPFAEGSVLDAVYRDDKDADLKEKLINTAEINQMELSAMLRLIRFLLNYFGIEDFNKQITTDQQLLDNLYIGLNLLRQVPEVGYKRTVFINNQVSSLQRRLAGQLGIGKEMFSTAPDIRQLSFYVVEHALLLPDMPPEQGQAPLKISQAKELQLGTETFLVLETNRELTGYMTRKHMVDLKYKIGTEPEVHIGNLLVMQLGNDVREELWLTGTGAPKRENSFLLLPGKFAQLRAVLKEILALDLTKTTLNASFSDIWLNEMKYLLDKEHAEVIIAGTNKYKITTNSDQPWPQVLRKGDTLTLERTYYAASKTKERTASNDYQYEATVDAVDPVTGYANITVTDSADDPVDFEKYRYYWFIKSKDTLVKPASHDDLLQRDRFSFTLSVVLPLRYIGNVKDKTAQQIEAEDQRVRKIVQGEVPAHIQVRVLWLTDEQFASFSSTYASWQNQGMAVGEDSLKLMRMLSLGMLAELVEGIGIARIPDHAESARLTAIEARETVNGVLKPFKEWTVENQAAWNKEASDNFLLFVAPDD</sequence>
<name>A0ABX0R620_9GAMM</name>
<dbReference type="Proteomes" id="UP001515683">
    <property type="component" value="Unassembled WGS sequence"/>
</dbReference>
<keyword evidence="2" id="KW-1185">Reference proteome</keyword>
<organism evidence="1 2">
    <name type="scientific">Candidatus Pantoea multigeneris</name>
    <dbReference type="NCBI Taxonomy" id="2608357"/>
    <lineage>
        <taxon>Bacteria</taxon>
        <taxon>Pseudomonadati</taxon>
        <taxon>Pseudomonadota</taxon>
        <taxon>Gammaproteobacteria</taxon>
        <taxon>Enterobacterales</taxon>
        <taxon>Erwiniaceae</taxon>
        <taxon>Pantoea</taxon>
    </lineage>
</organism>
<proteinExistence type="predicted"/>
<gene>
    <name evidence="1" type="ORF">F3J40_02800</name>
</gene>
<evidence type="ECO:0000313" key="2">
    <source>
        <dbReference type="Proteomes" id="UP001515683"/>
    </source>
</evidence>